<keyword evidence="3" id="KW-0805">Transcription regulation</keyword>
<dbReference type="GO" id="GO:0005524">
    <property type="term" value="F:ATP binding"/>
    <property type="evidence" value="ECO:0007669"/>
    <property type="project" value="UniProtKB-KW"/>
</dbReference>
<dbReference type="Proteomes" id="UP000198734">
    <property type="component" value="Unassembled WGS sequence"/>
</dbReference>
<evidence type="ECO:0000256" key="1">
    <source>
        <dbReference type="ARBA" id="ARBA00022741"/>
    </source>
</evidence>
<evidence type="ECO:0000259" key="7">
    <source>
        <dbReference type="PROSITE" id="PS50112"/>
    </source>
</evidence>
<dbReference type="PROSITE" id="PS00688">
    <property type="entry name" value="SIGMA54_INTERACT_3"/>
    <property type="match status" value="1"/>
</dbReference>
<dbReference type="GO" id="GO:0006355">
    <property type="term" value="P:regulation of DNA-templated transcription"/>
    <property type="evidence" value="ECO:0007669"/>
    <property type="project" value="InterPro"/>
</dbReference>
<name>A0A1I5YKQ0_9BACI</name>
<keyword evidence="4" id="KW-0238">DNA-binding</keyword>
<dbReference type="Pfam" id="PF25601">
    <property type="entry name" value="AAA_lid_14"/>
    <property type="match status" value="1"/>
</dbReference>
<dbReference type="NCBIfam" id="TIGR00229">
    <property type="entry name" value="sensory_box"/>
    <property type="match status" value="1"/>
</dbReference>
<dbReference type="CDD" id="cd00009">
    <property type="entry name" value="AAA"/>
    <property type="match status" value="1"/>
</dbReference>
<sequence>MDNFQQHLPTSVLAEILENAFQWFVVVDADSKILYINEDYCRFLEVTREEAIGKPVADIIENTKMHEVIKSGVPDNASPHYIKGTYMLANRVPLFVDGKIVGAFGSVIFRDMSDWKRLSSHVRTTMERMQLNIEDNSYTEYRLEDIKGSSPAIRKIKETTGIIAPSDLPVLIEGESGTGKDMFAHSIHQLSERSDFPFVKVNCAEVPVELLERELFGVYNPLTETVQNGRVKQADKGTLYIDEISALPLTLQAKLLRAMQEEEITPLNSEQSEKVNIRIVASSNISLSQLIEEKKFREDLYYRLQAITLKIPPLRERMEDFVDLLNFFLQKFMLHAGRRHITLATKTRELLQSYHWPGNVRELQNILQAAVYLAEKDTIMPSALPSQIKLSNVPSFQTTGTLEDILAEVEKKVLQSYLEEESDKRQIAKQLGLSRSTLYEKIKKHNL</sequence>
<evidence type="ECO:0000256" key="4">
    <source>
        <dbReference type="ARBA" id="ARBA00023125"/>
    </source>
</evidence>
<dbReference type="RefSeq" id="WP_093536807.1">
    <property type="nucleotide sequence ID" value="NZ_FOXU01000003.1"/>
</dbReference>
<feature type="domain" description="Sigma-54 factor interaction" evidence="6">
    <location>
        <begin position="146"/>
        <end position="372"/>
    </location>
</feature>
<dbReference type="CDD" id="cd00130">
    <property type="entry name" value="PAS"/>
    <property type="match status" value="1"/>
</dbReference>
<dbReference type="PROSITE" id="PS00676">
    <property type="entry name" value="SIGMA54_INTERACT_2"/>
    <property type="match status" value="1"/>
</dbReference>
<dbReference type="FunFam" id="3.40.50.300:FF:000006">
    <property type="entry name" value="DNA-binding transcriptional regulator NtrC"/>
    <property type="match status" value="1"/>
</dbReference>
<dbReference type="Gene3D" id="1.10.10.60">
    <property type="entry name" value="Homeodomain-like"/>
    <property type="match status" value="1"/>
</dbReference>
<dbReference type="Gene3D" id="3.40.50.300">
    <property type="entry name" value="P-loop containing nucleotide triphosphate hydrolases"/>
    <property type="match status" value="1"/>
</dbReference>
<keyword evidence="2" id="KW-0067">ATP-binding</keyword>
<dbReference type="Gene3D" id="3.30.450.20">
    <property type="entry name" value="PAS domain"/>
    <property type="match status" value="1"/>
</dbReference>
<dbReference type="Pfam" id="PF02954">
    <property type="entry name" value="HTH_8"/>
    <property type="match status" value="1"/>
</dbReference>
<dbReference type="InterPro" id="IPR058031">
    <property type="entry name" value="AAA_lid_NorR"/>
</dbReference>
<evidence type="ECO:0000256" key="3">
    <source>
        <dbReference type="ARBA" id="ARBA00023015"/>
    </source>
</evidence>
<keyword evidence="1" id="KW-0547">Nucleotide-binding</keyword>
<dbReference type="GO" id="GO:0043565">
    <property type="term" value="F:sequence-specific DNA binding"/>
    <property type="evidence" value="ECO:0007669"/>
    <property type="project" value="InterPro"/>
</dbReference>
<dbReference type="InterPro" id="IPR003593">
    <property type="entry name" value="AAA+_ATPase"/>
</dbReference>
<dbReference type="AlphaFoldDB" id="A0A1I5YKQ0"/>
<dbReference type="InterPro" id="IPR027417">
    <property type="entry name" value="P-loop_NTPase"/>
</dbReference>
<accession>A0A1I5YKQ0</accession>
<dbReference type="PANTHER" id="PTHR32071">
    <property type="entry name" value="TRANSCRIPTIONAL REGULATORY PROTEIN"/>
    <property type="match status" value="1"/>
</dbReference>
<dbReference type="InterPro" id="IPR002078">
    <property type="entry name" value="Sigma_54_int"/>
</dbReference>
<feature type="domain" description="PAS" evidence="7">
    <location>
        <begin position="9"/>
        <end position="60"/>
    </location>
</feature>
<keyword evidence="5" id="KW-0804">Transcription</keyword>
<evidence type="ECO:0000259" key="6">
    <source>
        <dbReference type="PROSITE" id="PS50045"/>
    </source>
</evidence>
<dbReference type="Pfam" id="PF00158">
    <property type="entry name" value="Sigma54_activat"/>
    <property type="match status" value="1"/>
</dbReference>
<evidence type="ECO:0000256" key="2">
    <source>
        <dbReference type="ARBA" id="ARBA00022840"/>
    </source>
</evidence>
<dbReference type="InterPro" id="IPR025943">
    <property type="entry name" value="Sigma_54_int_dom_ATP-bd_2"/>
</dbReference>
<dbReference type="InterPro" id="IPR002197">
    <property type="entry name" value="HTH_Fis"/>
</dbReference>
<dbReference type="PROSITE" id="PS00675">
    <property type="entry name" value="SIGMA54_INTERACT_1"/>
    <property type="match status" value="1"/>
</dbReference>
<dbReference type="InterPro" id="IPR000014">
    <property type="entry name" value="PAS"/>
</dbReference>
<dbReference type="EMBL" id="FOXU01000003">
    <property type="protein sequence ID" value="SFQ44705.1"/>
    <property type="molecule type" value="Genomic_DNA"/>
</dbReference>
<reference evidence="9" key="1">
    <citation type="submission" date="2016-10" db="EMBL/GenBank/DDBJ databases">
        <authorList>
            <person name="Varghese N."/>
            <person name="Submissions S."/>
        </authorList>
    </citation>
    <scope>NUCLEOTIDE SEQUENCE [LARGE SCALE GENOMIC DNA]</scope>
    <source>
        <strain evidence="9">DSM 11706</strain>
    </source>
</reference>
<keyword evidence="9" id="KW-1185">Reference proteome</keyword>
<dbReference type="SMART" id="SM00382">
    <property type="entry name" value="AAA"/>
    <property type="match status" value="1"/>
</dbReference>
<evidence type="ECO:0000313" key="9">
    <source>
        <dbReference type="Proteomes" id="UP000198734"/>
    </source>
</evidence>
<dbReference type="PROSITE" id="PS50045">
    <property type="entry name" value="SIGMA54_INTERACT_4"/>
    <property type="match status" value="1"/>
</dbReference>
<dbReference type="PROSITE" id="PS50112">
    <property type="entry name" value="PAS"/>
    <property type="match status" value="1"/>
</dbReference>
<dbReference type="OrthoDB" id="9771372at2"/>
<gene>
    <name evidence="8" type="ORF">SAMN05421670_2063</name>
</gene>
<dbReference type="InterPro" id="IPR009057">
    <property type="entry name" value="Homeodomain-like_sf"/>
</dbReference>
<evidence type="ECO:0000256" key="5">
    <source>
        <dbReference type="ARBA" id="ARBA00023163"/>
    </source>
</evidence>
<dbReference type="InterPro" id="IPR035965">
    <property type="entry name" value="PAS-like_dom_sf"/>
</dbReference>
<dbReference type="SUPFAM" id="SSF52540">
    <property type="entry name" value="P-loop containing nucleoside triphosphate hydrolases"/>
    <property type="match status" value="1"/>
</dbReference>
<dbReference type="SUPFAM" id="SSF46689">
    <property type="entry name" value="Homeodomain-like"/>
    <property type="match status" value="1"/>
</dbReference>
<protein>
    <submittedName>
        <fullName evidence="8">Two-component system, NtrC family, response regulator AtoC</fullName>
    </submittedName>
</protein>
<dbReference type="InterPro" id="IPR013767">
    <property type="entry name" value="PAS_fold"/>
</dbReference>
<dbReference type="SMART" id="SM00091">
    <property type="entry name" value="PAS"/>
    <property type="match status" value="1"/>
</dbReference>
<dbReference type="InterPro" id="IPR025662">
    <property type="entry name" value="Sigma_54_int_dom_ATP-bd_1"/>
</dbReference>
<organism evidence="8 9">
    <name type="scientific">Psychrobacillus psychrotolerans</name>
    <dbReference type="NCBI Taxonomy" id="126156"/>
    <lineage>
        <taxon>Bacteria</taxon>
        <taxon>Bacillati</taxon>
        <taxon>Bacillota</taxon>
        <taxon>Bacilli</taxon>
        <taxon>Bacillales</taxon>
        <taxon>Bacillaceae</taxon>
        <taxon>Psychrobacillus</taxon>
    </lineage>
</organism>
<dbReference type="Gene3D" id="1.10.8.60">
    <property type="match status" value="1"/>
</dbReference>
<evidence type="ECO:0000313" key="8">
    <source>
        <dbReference type="EMBL" id="SFQ44705.1"/>
    </source>
</evidence>
<dbReference type="Pfam" id="PF00989">
    <property type="entry name" value="PAS"/>
    <property type="match status" value="1"/>
</dbReference>
<dbReference type="STRING" id="126156.SAMN05421670_2063"/>
<dbReference type="InterPro" id="IPR025944">
    <property type="entry name" value="Sigma_54_int_dom_CS"/>
</dbReference>
<dbReference type="SUPFAM" id="SSF55785">
    <property type="entry name" value="PYP-like sensor domain (PAS domain)"/>
    <property type="match status" value="1"/>
</dbReference>
<proteinExistence type="predicted"/>